<evidence type="ECO:0000259" key="3">
    <source>
        <dbReference type="Pfam" id="PF02894"/>
    </source>
</evidence>
<dbReference type="PANTHER" id="PTHR43708:SF8">
    <property type="entry name" value="OXIDOREDUCTASE"/>
    <property type="match status" value="1"/>
</dbReference>
<dbReference type="GO" id="GO:0000166">
    <property type="term" value="F:nucleotide binding"/>
    <property type="evidence" value="ECO:0007669"/>
    <property type="project" value="InterPro"/>
</dbReference>
<evidence type="ECO:0000313" key="5">
    <source>
        <dbReference type="Proteomes" id="UP000199300"/>
    </source>
</evidence>
<feature type="domain" description="Gfo/Idh/MocA-like oxidoreductase C-terminal" evidence="3">
    <location>
        <begin position="139"/>
        <end position="326"/>
    </location>
</feature>
<dbReference type="EMBL" id="FODJ01000007">
    <property type="protein sequence ID" value="SEO44680.1"/>
    <property type="molecule type" value="Genomic_DNA"/>
</dbReference>
<evidence type="ECO:0000313" key="4">
    <source>
        <dbReference type="EMBL" id="SEO44680.1"/>
    </source>
</evidence>
<dbReference type="AlphaFoldDB" id="A0A1H8PRV8"/>
<protein>
    <submittedName>
        <fullName evidence="4">Predicted dehydrogenase</fullName>
    </submittedName>
</protein>
<dbReference type="InterPro" id="IPR051317">
    <property type="entry name" value="Gfo/Idh/MocA_oxidoreduct"/>
</dbReference>
<dbReference type="PANTHER" id="PTHR43708">
    <property type="entry name" value="CONSERVED EXPRESSED OXIDOREDUCTASE (EUROFUNG)"/>
    <property type="match status" value="1"/>
</dbReference>
<evidence type="ECO:0000259" key="2">
    <source>
        <dbReference type="Pfam" id="PF01408"/>
    </source>
</evidence>
<gene>
    <name evidence="4" type="ORF">SAMN04488134_107165</name>
</gene>
<dbReference type="Proteomes" id="UP000199300">
    <property type="component" value="Unassembled WGS sequence"/>
</dbReference>
<dbReference type="Pfam" id="PF01408">
    <property type="entry name" value="GFO_IDH_MocA"/>
    <property type="match status" value="1"/>
</dbReference>
<evidence type="ECO:0000256" key="1">
    <source>
        <dbReference type="ARBA" id="ARBA00010928"/>
    </source>
</evidence>
<accession>A0A1H8PRV8</accession>
<dbReference type="Pfam" id="PF02894">
    <property type="entry name" value="GFO_IDH_MocA_C"/>
    <property type="match status" value="1"/>
</dbReference>
<dbReference type="Gene3D" id="3.40.50.720">
    <property type="entry name" value="NAD(P)-binding Rossmann-like Domain"/>
    <property type="match status" value="1"/>
</dbReference>
<dbReference type="RefSeq" id="WP_245751638.1">
    <property type="nucleotide sequence ID" value="NZ_FODJ01000007.1"/>
</dbReference>
<proteinExistence type="inferred from homology"/>
<dbReference type="Gene3D" id="3.30.360.10">
    <property type="entry name" value="Dihydrodipicolinate Reductase, domain 2"/>
    <property type="match status" value="1"/>
</dbReference>
<feature type="domain" description="Gfo/Idh/MocA-like oxidoreductase N-terminal" evidence="2">
    <location>
        <begin position="8"/>
        <end position="124"/>
    </location>
</feature>
<dbReference type="SUPFAM" id="SSF51735">
    <property type="entry name" value="NAD(P)-binding Rossmann-fold domains"/>
    <property type="match status" value="1"/>
</dbReference>
<dbReference type="SUPFAM" id="SSF55347">
    <property type="entry name" value="Glyceraldehyde-3-phosphate dehydrogenase-like, C-terminal domain"/>
    <property type="match status" value="1"/>
</dbReference>
<sequence length="341" mass="38697">MTNEKQYRIGIVGAGNVTNMHLDGLKKHQDRVNVTAICDPNEDVLRERADKYEIPQHFTDLQAFIQESTIDIAIVCTPSIIRKQVIIPLIEAGIPIFCEKPFSETYEEAKEITETARKHNVPICINQNFREHYPFDFVKKMIEKNEIGAVSSVHFQDFHFRQDRGWRTTCERNALSVMGVHWLDGFRWLLGSEAKSLVCQTFSSPAIDCKGDTDSLVQILFQNGVAVSYSQCLSSAFPRTELLVVGEKGTVVAKYNEVALYQKGEKGPVNVWQPSTSGKIEKSETTYRGLEELMALIENNETALNSRDDNLKTISLLEACYRSARDQITMYFDKEGLLVEK</sequence>
<dbReference type="InterPro" id="IPR004104">
    <property type="entry name" value="Gfo/Idh/MocA-like_OxRdtase_C"/>
</dbReference>
<dbReference type="InterPro" id="IPR036291">
    <property type="entry name" value="NAD(P)-bd_dom_sf"/>
</dbReference>
<reference evidence="4 5" key="1">
    <citation type="submission" date="2016-10" db="EMBL/GenBank/DDBJ databases">
        <authorList>
            <person name="de Groot N.N."/>
        </authorList>
    </citation>
    <scope>NUCLEOTIDE SEQUENCE [LARGE SCALE GENOMIC DNA]</scope>
    <source>
        <strain evidence="4 5">CGMCC 1.10434</strain>
    </source>
</reference>
<comment type="similarity">
    <text evidence="1">Belongs to the Gfo/Idh/MocA family.</text>
</comment>
<dbReference type="InterPro" id="IPR000683">
    <property type="entry name" value="Gfo/Idh/MocA-like_OxRdtase_N"/>
</dbReference>
<keyword evidence="5" id="KW-1185">Reference proteome</keyword>
<dbReference type="STRING" id="872970.SAMN04488134_107165"/>
<name>A0A1H8PRV8_9BACI</name>
<organism evidence="4 5">
    <name type="scientific">Amphibacillus marinus</name>
    <dbReference type="NCBI Taxonomy" id="872970"/>
    <lineage>
        <taxon>Bacteria</taxon>
        <taxon>Bacillati</taxon>
        <taxon>Bacillota</taxon>
        <taxon>Bacilli</taxon>
        <taxon>Bacillales</taxon>
        <taxon>Bacillaceae</taxon>
        <taxon>Amphibacillus</taxon>
    </lineage>
</organism>